<name>A0AAP0HKH6_9MAGN</name>
<feature type="region of interest" description="Disordered" evidence="1">
    <location>
        <begin position="161"/>
        <end position="181"/>
    </location>
</feature>
<comment type="caution">
    <text evidence="2">The sequence shown here is derived from an EMBL/GenBank/DDBJ whole genome shotgun (WGS) entry which is preliminary data.</text>
</comment>
<reference evidence="2 3" key="1">
    <citation type="submission" date="2024-01" db="EMBL/GenBank/DDBJ databases">
        <title>Genome assemblies of Stephania.</title>
        <authorList>
            <person name="Yang L."/>
        </authorList>
    </citation>
    <scope>NUCLEOTIDE SEQUENCE [LARGE SCALE GENOMIC DNA]</scope>
    <source>
        <strain evidence="2">YNDBR</strain>
        <tissue evidence="2">Leaf</tissue>
    </source>
</reference>
<dbReference type="Proteomes" id="UP001420932">
    <property type="component" value="Unassembled WGS sequence"/>
</dbReference>
<sequence length="181" mass="19395">MVQVFGESALGEPGEELAALEELHGEEDLGLGGEDLVELDNVGVREAVCEAKSWSPAEIVAYPYVHALPTHTASPLLTAFHLSCSRPHHHPLGLLAVPAAIVADDAPPPLSAPFLMWQALVRLKHENLVNGTWDIARSDVAGLWARVGTCGGSRDLQPLQHPTLCNEKNTPTTLNDPVQVL</sequence>
<evidence type="ECO:0000313" key="3">
    <source>
        <dbReference type="Proteomes" id="UP001420932"/>
    </source>
</evidence>
<dbReference type="EMBL" id="JBBNAF010000013">
    <property type="protein sequence ID" value="KAK9088032.1"/>
    <property type="molecule type" value="Genomic_DNA"/>
</dbReference>
<organism evidence="2 3">
    <name type="scientific">Stephania yunnanensis</name>
    <dbReference type="NCBI Taxonomy" id="152371"/>
    <lineage>
        <taxon>Eukaryota</taxon>
        <taxon>Viridiplantae</taxon>
        <taxon>Streptophyta</taxon>
        <taxon>Embryophyta</taxon>
        <taxon>Tracheophyta</taxon>
        <taxon>Spermatophyta</taxon>
        <taxon>Magnoliopsida</taxon>
        <taxon>Ranunculales</taxon>
        <taxon>Menispermaceae</taxon>
        <taxon>Menispermoideae</taxon>
        <taxon>Cissampelideae</taxon>
        <taxon>Stephania</taxon>
    </lineage>
</organism>
<protein>
    <submittedName>
        <fullName evidence="2">Uncharacterized protein</fullName>
    </submittedName>
</protein>
<gene>
    <name evidence="2" type="ORF">Syun_030426</name>
</gene>
<accession>A0AAP0HKH6</accession>
<feature type="compositionally biased region" description="Polar residues" evidence="1">
    <location>
        <begin position="166"/>
        <end position="181"/>
    </location>
</feature>
<keyword evidence="3" id="KW-1185">Reference proteome</keyword>
<dbReference type="AlphaFoldDB" id="A0AAP0HKH6"/>
<proteinExistence type="predicted"/>
<evidence type="ECO:0000256" key="1">
    <source>
        <dbReference type="SAM" id="MobiDB-lite"/>
    </source>
</evidence>
<evidence type="ECO:0000313" key="2">
    <source>
        <dbReference type="EMBL" id="KAK9088032.1"/>
    </source>
</evidence>